<dbReference type="InterPro" id="IPR036890">
    <property type="entry name" value="HATPase_C_sf"/>
</dbReference>
<evidence type="ECO:0000256" key="3">
    <source>
        <dbReference type="ARBA" id="ARBA00022553"/>
    </source>
</evidence>
<dbReference type="SMART" id="SM00091">
    <property type="entry name" value="PAS"/>
    <property type="match status" value="3"/>
</dbReference>
<evidence type="ECO:0000259" key="7">
    <source>
        <dbReference type="PROSITE" id="PS50109"/>
    </source>
</evidence>
<dbReference type="PANTHER" id="PTHR43304:SF1">
    <property type="entry name" value="PAC DOMAIN-CONTAINING PROTEIN"/>
    <property type="match status" value="1"/>
</dbReference>
<comment type="catalytic activity">
    <reaction evidence="1">
        <text>ATP + protein L-histidine = ADP + protein N-phospho-L-histidine.</text>
        <dbReference type="EC" id="2.7.13.3"/>
    </reaction>
</comment>
<feature type="domain" description="PAS" evidence="8">
    <location>
        <begin position="254"/>
        <end position="299"/>
    </location>
</feature>
<keyword evidence="4" id="KW-0808">Transferase</keyword>
<dbReference type="Gene3D" id="3.30.565.10">
    <property type="entry name" value="Histidine kinase-like ATPase, C-terminal domain"/>
    <property type="match status" value="1"/>
</dbReference>
<evidence type="ECO:0000256" key="6">
    <source>
        <dbReference type="SAM" id="MobiDB-lite"/>
    </source>
</evidence>
<feature type="domain" description="PAC" evidence="9">
    <location>
        <begin position="447"/>
        <end position="501"/>
    </location>
</feature>
<sequence length="742" mass="80921">MTAGAFSPTVLVDGDDALLATVRSAVADRTPAVRVVGPDSTQHRSADCIVARTAPASVEGDVTRGGPDVVLYPRTPDDDLARRAAGAAGVRYLPASIDTDGADLLADAIDAFVSVRERGGDPDAADEASAADATGLIEEATALAGVGGWAYDPDAETVTWTAETYRLHGVPESFEPTPERAVSFYHPDDRDAVRADIERAVSGEPFDATYRLRRADGELRWVRSKAAPVVEDGSVVAVRGAFQDVTEREKRENTVRRFKRAIEAAGHAIFITDRSGEIEYVNPAFEEVTGYRSEEAIGRDPSILKSGQMDRTYYSDLWSTILSGEVWSEPIVNARKSGEHYHASETIAPITGVDGTIEGFVAIQTDVTEQVRTRERLETFEEIVNRLDDPIMLQNRDGTFRVLNDAVAEYADRSKAELIDADEFAFMDDVTARRIQREKGAVLDSESTITYEVTPTFPTKGTRSVITTRYPHYDGDGNVDGTVAICRDVTERAEREHQLRVLDRILRHNLYNKMNLVLGHAELLEERTEGRICESARKIRETGDALVELADKERRIVDLLTDESERQRLALRPIITEVVGELRAAHPDREIALDCAEPFEVCTIPELRDALAELLRNAVVHTEPDADVAVRVERADGRVVVTVADTGPGIPEMEQQAAHSPGDITPLFHGSGLGLQFVYHVVQRSGGTLRFGARDVGSLLDADAIGASVSLSLVPQPNEEPNEDARDSADGTDADANVDAAS</sequence>
<feature type="region of interest" description="Disordered" evidence="6">
    <location>
        <begin position="711"/>
        <end position="742"/>
    </location>
</feature>
<dbReference type="CDD" id="cd00130">
    <property type="entry name" value="PAS"/>
    <property type="match status" value="3"/>
</dbReference>
<dbReference type="SMART" id="SM00387">
    <property type="entry name" value="HATPase_c"/>
    <property type="match status" value="1"/>
</dbReference>
<dbReference type="AlphaFoldDB" id="A0ABD5M7R0"/>
<dbReference type="SMART" id="SM00086">
    <property type="entry name" value="PAC"/>
    <property type="match status" value="3"/>
</dbReference>
<reference evidence="10 11" key="1">
    <citation type="submission" date="2024-08" db="EMBL/GenBank/DDBJ databases">
        <title>Halobellus sp. MBLA0158 whole genome sequence.</title>
        <authorList>
            <person name="Hwang C.Y."/>
            <person name="Cho E.-S."/>
            <person name="Seo M.-J."/>
        </authorList>
    </citation>
    <scope>NUCLEOTIDE SEQUENCE [LARGE SCALE GENOMIC DNA]</scope>
    <source>
        <strain evidence="10 11">MBLA0158</strain>
    </source>
</reference>
<feature type="domain" description="PAC" evidence="9">
    <location>
        <begin position="325"/>
        <end position="379"/>
    </location>
</feature>
<keyword evidence="11" id="KW-1185">Reference proteome</keyword>
<evidence type="ECO:0000256" key="4">
    <source>
        <dbReference type="ARBA" id="ARBA00022679"/>
    </source>
</evidence>
<keyword evidence="3" id="KW-0597">Phosphoprotein</keyword>
<dbReference type="InterPro" id="IPR013655">
    <property type="entry name" value="PAS_fold_3"/>
</dbReference>
<dbReference type="EC" id="2.7.13.3" evidence="2"/>
<name>A0ABD5M7R0_9EURY</name>
<evidence type="ECO:0000313" key="11">
    <source>
        <dbReference type="Proteomes" id="UP001570511"/>
    </source>
</evidence>
<dbReference type="Gene3D" id="3.30.450.20">
    <property type="entry name" value="PAS domain"/>
    <property type="match status" value="3"/>
</dbReference>
<evidence type="ECO:0000259" key="8">
    <source>
        <dbReference type="PROSITE" id="PS50112"/>
    </source>
</evidence>
<feature type="domain" description="PAC" evidence="9">
    <location>
        <begin position="206"/>
        <end position="257"/>
    </location>
</feature>
<evidence type="ECO:0000256" key="5">
    <source>
        <dbReference type="ARBA" id="ARBA00022777"/>
    </source>
</evidence>
<dbReference type="NCBIfam" id="TIGR00229">
    <property type="entry name" value="sensory_box"/>
    <property type="match status" value="3"/>
</dbReference>
<evidence type="ECO:0000259" key="9">
    <source>
        <dbReference type="PROSITE" id="PS50113"/>
    </source>
</evidence>
<dbReference type="PANTHER" id="PTHR43304">
    <property type="entry name" value="PHYTOCHROME-LIKE PROTEIN CPH1"/>
    <property type="match status" value="1"/>
</dbReference>
<evidence type="ECO:0000313" key="10">
    <source>
        <dbReference type="EMBL" id="MFA1609955.1"/>
    </source>
</evidence>
<dbReference type="SUPFAM" id="SSF55874">
    <property type="entry name" value="ATPase domain of HSP90 chaperone/DNA topoisomerase II/histidine kinase"/>
    <property type="match status" value="1"/>
</dbReference>
<gene>
    <name evidence="10" type="ORF">OS889_02910</name>
</gene>
<dbReference type="PROSITE" id="PS50112">
    <property type="entry name" value="PAS"/>
    <property type="match status" value="1"/>
</dbReference>
<dbReference type="GO" id="GO:0004673">
    <property type="term" value="F:protein histidine kinase activity"/>
    <property type="evidence" value="ECO:0007669"/>
    <property type="project" value="UniProtKB-EC"/>
</dbReference>
<dbReference type="PROSITE" id="PS50109">
    <property type="entry name" value="HIS_KIN"/>
    <property type="match status" value="1"/>
</dbReference>
<dbReference type="PRINTS" id="PR00344">
    <property type="entry name" value="BCTRLSENSOR"/>
</dbReference>
<dbReference type="Gene3D" id="2.10.70.100">
    <property type="match status" value="1"/>
</dbReference>
<dbReference type="InterPro" id="IPR001610">
    <property type="entry name" value="PAC"/>
</dbReference>
<keyword evidence="5" id="KW-0418">Kinase</keyword>
<dbReference type="PROSITE" id="PS50113">
    <property type="entry name" value="PAC"/>
    <property type="match status" value="3"/>
</dbReference>
<dbReference type="InterPro" id="IPR052162">
    <property type="entry name" value="Sensor_kinase/Photoreceptor"/>
</dbReference>
<dbReference type="InterPro" id="IPR005467">
    <property type="entry name" value="His_kinase_dom"/>
</dbReference>
<dbReference type="InterPro" id="IPR013656">
    <property type="entry name" value="PAS_4"/>
</dbReference>
<protein>
    <recommendedName>
        <fullName evidence="2">histidine kinase</fullName>
        <ecNumber evidence="2">2.7.13.3</ecNumber>
    </recommendedName>
</protein>
<dbReference type="Proteomes" id="UP001570511">
    <property type="component" value="Unassembled WGS sequence"/>
</dbReference>
<proteinExistence type="predicted"/>
<dbReference type="InterPro" id="IPR003594">
    <property type="entry name" value="HATPase_dom"/>
</dbReference>
<dbReference type="RefSeq" id="WP_372387111.1">
    <property type="nucleotide sequence ID" value="NZ_JBGNYA010000001.1"/>
</dbReference>
<dbReference type="Pfam" id="PF13426">
    <property type="entry name" value="PAS_9"/>
    <property type="match status" value="1"/>
</dbReference>
<feature type="domain" description="Histidine kinase" evidence="7">
    <location>
        <begin position="505"/>
        <end position="717"/>
    </location>
</feature>
<evidence type="ECO:0000256" key="2">
    <source>
        <dbReference type="ARBA" id="ARBA00012438"/>
    </source>
</evidence>
<dbReference type="InterPro" id="IPR000014">
    <property type="entry name" value="PAS"/>
</dbReference>
<dbReference type="EMBL" id="JBGNYA010000001">
    <property type="protein sequence ID" value="MFA1609955.1"/>
    <property type="molecule type" value="Genomic_DNA"/>
</dbReference>
<accession>A0ABD5M7R0</accession>
<evidence type="ECO:0000256" key="1">
    <source>
        <dbReference type="ARBA" id="ARBA00000085"/>
    </source>
</evidence>
<dbReference type="InterPro" id="IPR000700">
    <property type="entry name" value="PAS-assoc_C"/>
</dbReference>
<dbReference type="InterPro" id="IPR035965">
    <property type="entry name" value="PAS-like_dom_sf"/>
</dbReference>
<organism evidence="10 11">
    <name type="scientific">Halobellus rubicundus</name>
    <dbReference type="NCBI Taxonomy" id="2996466"/>
    <lineage>
        <taxon>Archaea</taxon>
        <taxon>Methanobacteriati</taxon>
        <taxon>Methanobacteriota</taxon>
        <taxon>Stenosarchaea group</taxon>
        <taxon>Halobacteria</taxon>
        <taxon>Halobacteriales</taxon>
        <taxon>Haloferacaceae</taxon>
        <taxon>Halobellus</taxon>
    </lineage>
</organism>
<dbReference type="Pfam" id="PF08447">
    <property type="entry name" value="PAS_3"/>
    <property type="match status" value="1"/>
</dbReference>
<dbReference type="SUPFAM" id="SSF55785">
    <property type="entry name" value="PYP-like sensor domain (PAS domain)"/>
    <property type="match status" value="3"/>
</dbReference>
<dbReference type="Pfam" id="PF02518">
    <property type="entry name" value="HATPase_c"/>
    <property type="match status" value="1"/>
</dbReference>
<dbReference type="InterPro" id="IPR004358">
    <property type="entry name" value="Sig_transdc_His_kin-like_C"/>
</dbReference>
<comment type="caution">
    <text evidence="10">The sequence shown here is derived from an EMBL/GenBank/DDBJ whole genome shotgun (WGS) entry which is preliminary data.</text>
</comment>
<dbReference type="Pfam" id="PF08448">
    <property type="entry name" value="PAS_4"/>
    <property type="match status" value="1"/>
</dbReference>